<name>A0A0B5DKD5_9ACTN</name>
<organism evidence="2 4">
    <name type="scientific">Streptomyces nodosus</name>
    <dbReference type="NCBI Taxonomy" id="40318"/>
    <lineage>
        <taxon>Bacteria</taxon>
        <taxon>Bacillati</taxon>
        <taxon>Actinomycetota</taxon>
        <taxon>Actinomycetes</taxon>
        <taxon>Kitasatosporales</taxon>
        <taxon>Streptomycetaceae</taxon>
        <taxon>Streptomyces</taxon>
    </lineage>
</organism>
<dbReference type="InterPro" id="IPR013332">
    <property type="entry name" value="KPR_N"/>
</dbReference>
<dbReference type="Proteomes" id="UP000325763">
    <property type="component" value="Chromosome"/>
</dbReference>
<reference evidence="2 4" key="2">
    <citation type="journal article" date="2016" name="Appl. Microbiol. Biotechnol.">
        <title>Exploiting the genome sequence of Streptomyces nodosus for enhanced antibiotic production.</title>
        <authorList>
            <person name="Sweeney P."/>
            <person name="Murphy C.D."/>
            <person name="Caffrey P."/>
        </authorList>
    </citation>
    <scope>NUCLEOTIDE SEQUENCE [LARGE SCALE GENOMIC DNA]</scope>
    <source>
        <strain evidence="2 4">ATCC 14899</strain>
    </source>
</reference>
<dbReference type="HOGENOM" id="CLU_055593_2_0_11"/>
<gene>
    <name evidence="3" type="ORF">CP978_29440</name>
    <name evidence="2" type="ORF">SNOD_29130</name>
</gene>
<dbReference type="EMBL" id="CP023747">
    <property type="protein sequence ID" value="QEV42132.1"/>
    <property type="molecule type" value="Genomic_DNA"/>
</dbReference>
<protein>
    <submittedName>
        <fullName evidence="2 3">Ketopantoate reductase</fullName>
    </submittedName>
</protein>
<dbReference type="InterPro" id="IPR036291">
    <property type="entry name" value="NAD(P)-bd_dom_sf"/>
</dbReference>
<feature type="domain" description="Ketopantoate reductase N-terminal" evidence="1">
    <location>
        <begin position="4"/>
        <end position="120"/>
    </location>
</feature>
<dbReference type="AlphaFoldDB" id="A0A0B5DKD5"/>
<accession>A0A0B5DKD5</accession>
<dbReference type="Gene3D" id="3.40.50.720">
    <property type="entry name" value="NAD(P)-binding Rossmann-like Domain"/>
    <property type="match status" value="1"/>
</dbReference>
<dbReference type="EMBL" id="CP009313">
    <property type="protein sequence ID" value="AJE43629.1"/>
    <property type="molecule type" value="Genomic_DNA"/>
</dbReference>
<dbReference type="RefSeq" id="WP_043445839.1">
    <property type="nucleotide sequence ID" value="NZ_CP009313.1"/>
</dbReference>
<evidence type="ECO:0000313" key="2">
    <source>
        <dbReference type="EMBL" id="AJE43629.1"/>
    </source>
</evidence>
<dbReference type="Proteomes" id="UP000031526">
    <property type="component" value="Chromosome"/>
</dbReference>
<keyword evidence="4" id="KW-1185">Reference proteome</keyword>
<reference evidence="3 5" key="3">
    <citation type="submission" date="2017-09" db="EMBL/GenBank/DDBJ databases">
        <title>Streptomyces genome completion.</title>
        <authorList>
            <person name="Lee N."/>
            <person name="Cho B.-K."/>
        </authorList>
    </citation>
    <scope>NUCLEOTIDE SEQUENCE [LARGE SCALE GENOMIC DNA]</scope>
    <source>
        <strain evidence="3 5">ATCC 14899</strain>
    </source>
</reference>
<dbReference type="KEGG" id="snq:CP978_29440"/>
<evidence type="ECO:0000313" key="5">
    <source>
        <dbReference type="Proteomes" id="UP000325763"/>
    </source>
</evidence>
<dbReference type="SUPFAM" id="SSF51735">
    <property type="entry name" value="NAD(P)-binding Rossmann-fold domains"/>
    <property type="match status" value="1"/>
</dbReference>
<sequence>MKLLVYGAGVCGSLFSAHLHEAGLDVSLLARGARLASLRRHGVQLAEEDSPVVRRVPVPVVEHPDGGYDLTAVLVRTHQVDAVLESLAGLEGDVLFLHNWAAGVEPLGAAIGRERVLLGFPPALAGGTMDGDVVRYRATNFMTSRLPMPIGEPDGRTTPRLERIVREFRTAGIKAKAEPRMDAWLRTHAAFEVPLGQVVHAAGGPVALADDPDAVRGMLHLIRQNLAAMPTPPVPRAFAALQSLPEGLLVALLRRFLRSPTAVRSGLSDTSPATPAELGRLAEQLRTQAKVR</sequence>
<dbReference type="STRING" id="40318.SNOD_29130"/>
<dbReference type="OrthoDB" id="9793586at2"/>
<evidence type="ECO:0000313" key="4">
    <source>
        <dbReference type="Proteomes" id="UP000031526"/>
    </source>
</evidence>
<evidence type="ECO:0000313" key="3">
    <source>
        <dbReference type="EMBL" id="QEV42132.1"/>
    </source>
</evidence>
<evidence type="ECO:0000259" key="1">
    <source>
        <dbReference type="Pfam" id="PF02558"/>
    </source>
</evidence>
<dbReference type="Pfam" id="PF02558">
    <property type="entry name" value="ApbA"/>
    <property type="match status" value="1"/>
</dbReference>
<reference evidence="4" key="1">
    <citation type="submission" date="2014-09" db="EMBL/GenBank/DDBJ databases">
        <title>Sequence of the Streptomyces nodosus genome.</title>
        <authorList>
            <person name="Sweeney P."/>
            <person name="Stephens N."/>
            <person name="Murphy C."/>
            <person name="Caffrey P."/>
        </authorList>
    </citation>
    <scope>NUCLEOTIDE SEQUENCE [LARGE SCALE GENOMIC DNA]</scope>
    <source>
        <strain evidence="4">ATCC 14899</strain>
    </source>
</reference>
<proteinExistence type="predicted"/>